<dbReference type="EMBL" id="MFGW01000046">
    <property type="protein sequence ID" value="OGF67536.1"/>
    <property type="molecule type" value="Genomic_DNA"/>
</dbReference>
<evidence type="ECO:0000259" key="10">
    <source>
        <dbReference type="Pfam" id="PF08669"/>
    </source>
</evidence>
<evidence type="ECO:0000259" key="9">
    <source>
        <dbReference type="Pfam" id="PF01571"/>
    </source>
</evidence>
<dbReference type="InterPro" id="IPR006223">
    <property type="entry name" value="GcvT"/>
</dbReference>
<dbReference type="SUPFAM" id="SSF101790">
    <property type="entry name" value="Aminomethyltransferase beta-barrel domain"/>
    <property type="match status" value="1"/>
</dbReference>
<dbReference type="GO" id="GO:0008483">
    <property type="term" value="F:transaminase activity"/>
    <property type="evidence" value="ECO:0007669"/>
    <property type="project" value="UniProtKB-KW"/>
</dbReference>
<dbReference type="Gene3D" id="3.30.1360.120">
    <property type="entry name" value="Probable tRNA modification gtpase trme, domain 1"/>
    <property type="match status" value="1"/>
</dbReference>
<sequence>MKTEAKKTPLYDEHVKCNAKIVEFAGFMMPLEYEGVIAEHIAVREKVGMFDVSHMGELWVTGNNAGAWLQTMVTNNVLTMQPLQAQYNALLYPEGTVVDDLLVYKFNDNEYMLCVNAANVDKDFKWLTHHDEDVEGVNIENKSDEIAQIAVQGPSALDTLQPLTAVQLDTIHYYRFIKGEVLGKEAIISRTGYTGEDGFELYLKNEYAPAIWQKLLETGKPYGIKPAGLAARDTLRLEAGMLLYGNDMDQCTTALEAGLDWIIKFEKDEFMGKESLLDQKTRGLVRKLIGFEMKEPGIARHGHTVVDEEGNDIGYVCSGTFSPYLKKSIGLAYVPIQLSTVDSEILINIRDKIKKASVIQFPFYSRKRKTQTK</sequence>
<dbReference type="NCBIfam" id="TIGR00528">
    <property type="entry name" value="gcvT"/>
    <property type="match status" value="1"/>
</dbReference>
<comment type="similarity">
    <text evidence="1 7">Belongs to the GcvT family.</text>
</comment>
<evidence type="ECO:0000256" key="8">
    <source>
        <dbReference type="PIRSR" id="PIRSR006487-1"/>
    </source>
</evidence>
<comment type="function">
    <text evidence="7">The glycine cleavage system catalyzes the degradation of glycine.</text>
</comment>
<dbReference type="PANTHER" id="PTHR43757">
    <property type="entry name" value="AMINOMETHYLTRANSFERASE"/>
    <property type="match status" value="1"/>
</dbReference>
<name>A0A1F5VVT2_9BACT</name>
<dbReference type="AlphaFoldDB" id="A0A1F5VVT2"/>
<dbReference type="STRING" id="1817863.A2Y62_12830"/>
<evidence type="ECO:0000256" key="1">
    <source>
        <dbReference type="ARBA" id="ARBA00008609"/>
    </source>
</evidence>
<accession>A0A1F5VVT2</accession>
<protein>
    <recommendedName>
        <fullName evidence="2 7">Aminomethyltransferase</fullName>
        <ecNumber evidence="2 7">2.1.2.10</ecNumber>
    </recommendedName>
    <alternativeName>
        <fullName evidence="5 7">Glycine cleavage system T protein</fullName>
    </alternativeName>
</protein>
<keyword evidence="4 7" id="KW-0808">Transferase</keyword>
<dbReference type="GO" id="GO:0005960">
    <property type="term" value="C:glycine cleavage complex"/>
    <property type="evidence" value="ECO:0007669"/>
    <property type="project" value="InterPro"/>
</dbReference>
<evidence type="ECO:0000256" key="3">
    <source>
        <dbReference type="ARBA" id="ARBA00022576"/>
    </source>
</evidence>
<dbReference type="GO" id="GO:0004047">
    <property type="term" value="F:aminomethyltransferase activity"/>
    <property type="evidence" value="ECO:0007669"/>
    <property type="project" value="UniProtKB-UniRule"/>
</dbReference>
<evidence type="ECO:0000256" key="5">
    <source>
        <dbReference type="ARBA" id="ARBA00031395"/>
    </source>
</evidence>
<evidence type="ECO:0000256" key="4">
    <source>
        <dbReference type="ARBA" id="ARBA00022679"/>
    </source>
</evidence>
<dbReference type="Gene3D" id="4.10.1250.10">
    <property type="entry name" value="Aminomethyltransferase fragment"/>
    <property type="match status" value="1"/>
</dbReference>
<dbReference type="NCBIfam" id="NF001567">
    <property type="entry name" value="PRK00389.1"/>
    <property type="match status" value="1"/>
</dbReference>
<evidence type="ECO:0000256" key="2">
    <source>
        <dbReference type="ARBA" id="ARBA00012616"/>
    </source>
</evidence>
<comment type="caution">
    <text evidence="11">The sequence shown here is derived from an EMBL/GenBank/DDBJ whole genome shotgun (WGS) entry which is preliminary data.</text>
</comment>
<evidence type="ECO:0000256" key="6">
    <source>
        <dbReference type="ARBA" id="ARBA00047665"/>
    </source>
</evidence>
<feature type="domain" description="Aminomethyltransferase C-terminal" evidence="10">
    <location>
        <begin position="286"/>
        <end position="364"/>
    </location>
</feature>
<organism evidence="11 12">
    <name type="scientific">Candidatus Fischerbacteria bacterium RBG_13_37_8</name>
    <dbReference type="NCBI Taxonomy" id="1817863"/>
    <lineage>
        <taxon>Bacteria</taxon>
        <taxon>Candidatus Fischeribacteriota</taxon>
    </lineage>
</organism>
<reference evidence="11 12" key="1">
    <citation type="journal article" date="2016" name="Nat. Commun.">
        <title>Thousands of microbial genomes shed light on interconnected biogeochemical processes in an aquifer system.</title>
        <authorList>
            <person name="Anantharaman K."/>
            <person name="Brown C.T."/>
            <person name="Hug L.A."/>
            <person name="Sharon I."/>
            <person name="Castelle C.J."/>
            <person name="Probst A.J."/>
            <person name="Thomas B.C."/>
            <person name="Singh A."/>
            <person name="Wilkins M.J."/>
            <person name="Karaoz U."/>
            <person name="Brodie E.L."/>
            <person name="Williams K.H."/>
            <person name="Hubbard S.S."/>
            <person name="Banfield J.F."/>
        </authorList>
    </citation>
    <scope>NUCLEOTIDE SEQUENCE [LARGE SCALE GENOMIC DNA]</scope>
</reference>
<dbReference type="Pfam" id="PF01571">
    <property type="entry name" value="GCV_T"/>
    <property type="match status" value="1"/>
</dbReference>
<comment type="catalytic activity">
    <reaction evidence="6 7">
        <text>N(6)-[(R)-S(8)-aminomethyldihydrolipoyl]-L-lysyl-[protein] + (6S)-5,6,7,8-tetrahydrofolate = N(6)-[(R)-dihydrolipoyl]-L-lysyl-[protein] + (6R)-5,10-methylene-5,6,7,8-tetrahydrofolate + NH4(+)</text>
        <dbReference type="Rhea" id="RHEA:16945"/>
        <dbReference type="Rhea" id="RHEA-COMP:10475"/>
        <dbReference type="Rhea" id="RHEA-COMP:10492"/>
        <dbReference type="ChEBI" id="CHEBI:15636"/>
        <dbReference type="ChEBI" id="CHEBI:28938"/>
        <dbReference type="ChEBI" id="CHEBI:57453"/>
        <dbReference type="ChEBI" id="CHEBI:83100"/>
        <dbReference type="ChEBI" id="CHEBI:83143"/>
        <dbReference type="EC" id="2.1.2.10"/>
    </reaction>
</comment>
<dbReference type="FunFam" id="2.40.30.110:FF:000003">
    <property type="entry name" value="Aminomethyltransferase"/>
    <property type="match status" value="1"/>
</dbReference>
<dbReference type="InterPro" id="IPR027266">
    <property type="entry name" value="TrmE/GcvT-like"/>
</dbReference>
<dbReference type="FunFam" id="3.30.70.1400:FF:000001">
    <property type="entry name" value="Aminomethyltransferase"/>
    <property type="match status" value="1"/>
</dbReference>
<dbReference type="Gene3D" id="2.40.30.110">
    <property type="entry name" value="Aminomethyltransferase beta-barrel domains"/>
    <property type="match status" value="1"/>
</dbReference>
<evidence type="ECO:0000313" key="11">
    <source>
        <dbReference type="EMBL" id="OGF67536.1"/>
    </source>
</evidence>
<dbReference type="Pfam" id="PF08669">
    <property type="entry name" value="GCV_T_C"/>
    <property type="match status" value="1"/>
</dbReference>
<feature type="domain" description="GCVT N-terminal" evidence="9">
    <location>
        <begin position="10"/>
        <end position="267"/>
    </location>
</feature>
<dbReference type="HAMAP" id="MF_00259">
    <property type="entry name" value="GcvT"/>
    <property type="match status" value="1"/>
</dbReference>
<dbReference type="Gene3D" id="3.30.70.1400">
    <property type="entry name" value="Aminomethyltransferase beta-barrel domains"/>
    <property type="match status" value="1"/>
</dbReference>
<keyword evidence="3 7" id="KW-0032">Aminotransferase</keyword>
<dbReference type="InterPro" id="IPR028896">
    <property type="entry name" value="GcvT/YgfZ/DmdA"/>
</dbReference>
<dbReference type="InterPro" id="IPR013977">
    <property type="entry name" value="GcvT_C"/>
</dbReference>
<gene>
    <name evidence="7" type="primary">gcvT</name>
    <name evidence="11" type="ORF">A2Y62_12830</name>
</gene>
<dbReference type="EC" id="2.1.2.10" evidence="2 7"/>
<dbReference type="GO" id="GO:0019464">
    <property type="term" value="P:glycine decarboxylation via glycine cleavage system"/>
    <property type="evidence" value="ECO:0007669"/>
    <property type="project" value="UniProtKB-UniRule"/>
</dbReference>
<comment type="subunit">
    <text evidence="7">The glycine cleavage system is composed of four proteins: P, T, L and H.</text>
</comment>
<evidence type="ECO:0000313" key="12">
    <source>
        <dbReference type="Proteomes" id="UP000178943"/>
    </source>
</evidence>
<dbReference type="PIRSF" id="PIRSF006487">
    <property type="entry name" value="GcvT"/>
    <property type="match status" value="1"/>
</dbReference>
<dbReference type="Proteomes" id="UP000178943">
    <property type="component" value="Unassembled WGS sequence"/>
</dbReference>
<feature type="binding site" evidence="8">
    <location>
        <position position="200"/>
    </location>
    <ligand>
        <name>substrate</name>
    </ligand>
</feature>
<dbReference type="GO" id="GO:0005829">
    <property type="term" value="C:cytosol"/>
    <property type="evidence" value="ECO:0007669"/>
    <property type="project" value="TreeGrafter"/>
</dbReference>
<proteinExistence type="inferred from homology"/>
<dbReference type="SUPFAM" id="SSF103025">
    <property type="entry name" value="Folate-binding domain"/>
    <property type="match status" value="1"/>
</dbReference>
<dbReference type="PANTHER" id="PTHR43757:SF2">
    <property type="entry name" value="AMINOMETHYLTRANSFERASE, MITOCHONDRIAL"/>
    <property type="match status" value="1"/>
</dbReference>
<dbReference type="InterPro" id="IPR022903">
    <property type="entry name" value="GcvT_bac"/>
</dbReference>
<dbReference type="InterPro" id="IPR006222">
    <property type="entry name" value="GCVT_N"/>
</dbReference>
<dbReference type="InterPro" id="IPR029043">
    <property type="entry name" value="GcvT/YgfZ_C"/>
</dbReference>
<evidence type="ECO:0000256" key="7">
    <source>
        <dbReference type="HAMAP-Rule" id="MF_00259"/>
    </source>
</evidence>